<organism evidence="1 2">
    <name type="scientific">Empedobacter tilapiae</name>
    <dbReference type="NCBI Taxonomy" id="2491114"/>
    <lineage>
        <taxon>Bacteria</taxon>
        <taxon>Pseudomonadati</taxon>
        <taxon>Bacteroidota</taxon>
        <taxon>Flavobacteriia</taxon>
        <taxon>Flavobacteriales</taxon>
        <taxon>Weeksellaceae</taxon>
        <taxon>Empedobacter</taxon>
    </lineage>
</organism>
<proteinExistence type="predicted"/>
<name>A0A4Z1AYP4_9FLAO</name>
<dbReference type="Proteomes" id="UP000297998">
    <property type="component" value="Unassembled WGS sequence"/>
</dbReference>
<gene>
    <name evidence="1" type="ORF">E4J94_16000</name>
</gene>
<dbReference type="OrthoDB" id="9896569at2"/>
<comment type="caution">
    <text evidence="1">The sequence shown here is derived from an EMBL/GenBank/DDBJ whole genome shotgun (WGS) entry which is preliminary data.</text>
</comment>
<sequence length="77" mass="8642">MKNYYIDTVNVIINGVEQELVTITGMGDYNINIIKSKAIEIVKPHYPNSILAAVILEHKEVALEEYKAITGSNPPWI</sequence>
<dbReference type="AlphaFoldDB" id="A0A4Z1AYP4"/>
<evidence type="ECO:0000313" key="2">
    <source>
        <dbReference type="Proteomes" id="UP000297998"/>
    </source>
</evidence>
<evidence type="ECO:0000313" key="1">
    <source>
        <dbReference type="EMBL" id="TGN22546.1"/>
    </source>
</evidence>
<reference evidence="1 2" key="1">
    <citation type="submission" date="2019-03" db="EMBL/GenBank/DDBJ databases">
        <title>Empedobacter tilapiae sp. nov., isolated from an intestine of Nile tilapia Oreochromis niloticus.</title>
        <authorList>
            <person name="Kim Y.-O."/>
            <person name="Yoon J.-H."/>
        </authorList>
    </citation>
    <scope>NUCLEOTIDE SEQUENCE [LARGE SCALE GENOMIC DNA]</scope>
    <source>
        <strain evidence="1 2">MRS2</strain>
    </source>
</reference>
<keyword evidence="2" id="KW-1185">Reference proteome</keyword>
<dbReference type="RefSeq" id="WP_135836792.1">
    <property type="nucleotide sequence ID" value="NZ_SRPE01000014.1"/>
</dbReference>
<accession>A0A4Z1AYP4</accession>
<dbReference type="EMBL" id="SRPE01000014">
    <property type="protein sequence ID" value="TGN22546.1"/>
    <property type="molecule type" value="Genomic_DNA"/>
</dbReference>
<protein>
    <submittedName>
        <fullName evidence="1">Uncharacterized protein</fullName>
    </submittedName>
</protein>